<dbReference type="InterPro" id="IPR002938">
    <property type="entry name" value="FAD-bd"/>
</dbReference>
<dbReference type="AlphaFoldDB" id="A0A072PLL2"/>
<dbReference type="Pfam" id="PF13450">
    <property type="entry name" value="NAD_binding_8"/>
    <property type="match status" value="1"/>
</dbReference>
<dbReference type="PRINTS" id="PR00420">
    <property type="entry name" value="RNGMNOXGNASE"/>
</dbReference>
<reference evidence="8 9" key="1">
    <citation type="submission" date="2013-03" db="EMBL/GenBank/DDBJ databases">
        <title>The Genome Sequence of Exophiala aquamarina CBS 119918.</title>
        <authorList>
            <consortium name="The Broad Institute Genomics Platform"/>
            <person name="Cuomo C."/>
            <person name="de Hoog S."/>
            <person name="Gorbushina A."/>
            <person name="Walker B."/>
            <person name="Young S.K."/>
            <person name="Zeng Q."/>
            <person name="Gargeya S."/>
            <person name="Fitzgerald M."/>
            <person name="Haas B."/>
            <person name="Abouelleil A."/>
            <person name="Allen A.W."/>
            <person name="Alvarado L."/>
            <person name="Arachchi H.M."/>
            <person name="Berlin A.M."/>
            <person name="Chapman S.B."/>
            <person name="Gainer-Dewar J."/>
            <person name="Goldberg J."/>
            <person name="Griggs A."/>
            <person name="Gujja S."/>
            <person name="Hansen M."/>
            <person name="Howarth C."/>
            <person name="Imamovic A."/>
            <person name="Ireland A."/>
            <person name="Larimer J."/>
            <person name="McCowan C."/>
            <person name="Murphy C."/>
            <person name="Pearson M."/>
            <person name="Poon T.W."/>
            <person name="Priest M."/>
            <person name="Roberts A."/>
            <person name="Saif S."/>
            <person name="Shea T."/>
            <person name="Sisk P."/>
            <person name="Sykes S."/>
            <person name="Wortman J."/>
            <person name="Nusbaum C."/>
            <person name="Birren B."/>
        </authorList>
    </citation>
    <scope>NUCLEOTIDE SEQUENCE [LARGE SCALE GENOMIC DNA]</scope>
    <source>
        <strain evidence="8 9">CBS 119918</strain>
    </source>
</reference>
<comment type="caution">
    <text evidence="8">The sequence shown here is derived from an EMBL/GenBank/DDBJ whole genome shotgun (WGS) entry which is preliminary data.</text>
</comment>
<evidence type="ECO:0000256" key="5">
    <source>
        <dbReference type="ARBA" id="ARBA00023033"/>
    </source>
</evidence>
<dbReference type="Pfam" id="PF01494">
    <property type="entry name" value="FAD_binding_3"/>
    <property type="match status" value="1"/>
</dbReference>
<keyword evidence="2" id="KW-0285">Flavoprotein</keyword>
<evidence type="ECO:0000256" key="3">
    <source>
        <dbReference type="ARBA" id="ARBA00022827"/>
    </source>
</evidence>
<dbReference type="GO" id="GO:0004497">
    <property type="term" value="F:monooxygenase activity"/>
    <property type="evidence" value="ECO:0007669"/>
    <property type="project" value="UniProtKB-KW"/>
</dbReference>
<dbReference type="EMBL" id="AMGV01000002">
    <property type="protein sequence ID" value="KEF60984.1"/>
    <property type="molecule type" value="Genomic_DNA"/>
</dbReference>
<dbReference type="InterPro" id="IPR036188">
    <property type="entry name" value="FAD/NAD-bd_sf"/>
</dbReference>
<dbReference type="GO" id="GO:0071949">
    <property type="term" value="F:FAD binding"/>
    <property type="evidence" value="ECO:0007669"/>
    <property type="project" value="InterPro"/>
</dbReference>
<evidence type="ECO:0000256" key="6">
    <source>
        <dbReference type="SAM" id="MobiDB-lite"/>
    </source>
</evidence>
<gene>
    <name evidence="8" type="ORF">A1O9_02548</name>
</gene>
<dbReference type="STRING" id="1182545.A0A072PLL2"/>
<dbReference type="VEuPathDB" id="FungiDB:A1O9_02548"/>
<name>A0A072PLL2_9EURO</name>
<dbReference type="Proteomes" id="UP000027920">
    <property type="component" value="Unassembled WGS sequence"/>
</dbReference>
<evidence type="ECO:0000313" key="9">
    <source>
        <dbReference type="Proteomes" id="UP000027920"/>
    </source>
</evidence>
<dbReference type="Gene3D" id="3.50.50.60">
    <property type="entry name" value="FAD/NAD(P)-binding domain"/>
    <property type="match status" value="1"/>
</dbReference>
<dbReference type="OrthoDB" id="47494at2759"/>
<dbReference type="SUPFAM" id="SSF51905">
    <property type="entry name" value="FAD/NAD(P)-binding domain"/>
    <property type="match status" value="1"/>
</dbReference>
<accession>A0A072PLL2</accession>
<feature type="region of interest" description="Disordered" evidence="6">
    <location>
        <begin position="246"/>
        <end position="266"/>
    </location>
</feature>
<evidence type="ECO:0000256" key="2">
    <source>
        <dbReference type="ARBA" id="ARBA00022630"/>
    </source>
</evidence>
<proteinExistence type="predicted"/>
<comment type="cofactor">
    <cofactor evidence="1">
        <name>FAD</name>
        <dbReference type="ChEBI" id="CHEBI:57692"/>
    </cofactor>
</comment>
<sequence>MVASNPVLIVGAGVSGLALAQALRKAGLPFKVFESDLSTSFRAQGYRIGIKGDNLQACLPLELWTRFKDGSGKPPQNISRVDAIITECLPSNFGPPSGNGNAPTRRPPISDTFTADRAVLRDLLLDGLEESVAFGHRLRRFDISDEAVVAHFENGSSFEGSLLIAADGNGSAVRHQHLPYHHLLDPGLRCNYGKTIFTEELLQAFPSMAEQCAFLIVDKIDPAGRQLAMFVESMRFQDSEIRADLPDDYGQALPSSPRKSPSTTGMSPYKALLELQDLKRTAALRVPTAVPDIAPWETCSRVTFIGDAIHLMPPTGGIGANTALEDVAALTRILVGNGITESSIKQYEDDMRHRSLDAIEKSFQGAKHMVGLGHWSTFKFDGRRAGFQFDGQRLIK</sequence>
<dbReference type="GeneID" id="25277490"/>
<keyword evidence="4" id="KW-0560">Oxidoreductase</keyword>
<evidence type="ECO:0000256" key="4">
    <source>
        <dbReference type="ARBA" id="ARBA00023002"/>
    </source>
</evidence>
<protein>
    <recommendedName>
        <fullName evidence="7">FAD-binding domain-containing protein</fullName>
    </recommendedName>
</protein>
<dbReference type="PANTHER" id="PTHR47178">
    <property type="entry name" value="MONOOXYGENASE, FAD-BINDING"/>
    <property type="match status" value="1"/>
</dbReference>
<dbReference type="PANTHER" id="PTHR47178:SF5">
    <property type="entry name" value="FAD-BINDING DOMAIN-CONTAINING PROTEIN"/>
    <property type="match status" value="1"/>
</dbReference>
<organism evidence="8 9">
    <name type="scientific">Exophiala aquamarina CBS 119918</name>
    <dbReference type="NCBI Taxonomy" id="1182545"/>
    <lineage>
        <taxon>Eukaryota</taxon>
        <taxon>Fungi</taxon>
        <taxon>Dikarya</taxon>
        <taxon>Ascomycota</taxon>
        <taxon>Pezizomycotina</taxon>
        <taxon>Eurotiomycetes</taxon>
        <taxon>Chaetothyriomycetidae</taxon>
        <taxon>Chaetothyriales</taxon>
        <taxon>Herpotrichiellaceae</taxon>
        <taxon>Exophiala</taxon>
    </lineage>
</organism>
<dbReference type="HOGENOM" id="CLU_009665_3_0_1"/>
<keyword evidence="9" id="KW-1185">Reference proteome</keyword>
<keyword evidence="5" id="KW-0503">Monooxygenase</keyword>
<feature type="domain" description="FAD-binding" evidence="7">
    <location>
        <begin position="301"/>
        <end position="352"/>
    </location>
</feature>
<evidence type="ECO:0000256" key="1">
    <source>
        <dbReference type="ARBA" id="ARBA00001974"/>
    </source>
</evidence>
<keyword evidence="3" id="KW-0274">FAD</keyword>
<evidence type="ECO:0000259" key="7">
    <source>
        <dbReference type="Pfam" id="PF01494"/>
    </source>
</evidence>
<evidence type="ECO:0000313" key="8">
    <source>
        <dbReference type="EMBL" id="KEF60984.1"/>
    </source>
</evidence>
<feature type="compositionally biased region" description="Polar residues" evidence="6">
    <location>
        <begin position="253"/>
        <end position="266"/>
    </location>
</feature>
<dbReference type="RefSeq" id="XP_013263574.1">
    <property type="nucleotide sequence ID" value="XM_013408120.1"/>
</dbReference>